<proteinExistence type="predicted"/>
<sequence>MKKSIFISVMIVFILNTLFSSAIPQNRKIITLKNNNACYSKSAKLDRKNQEDNTNADTTPKIIASIPEEKIYLYALNEQDGWYKGIVLSINGVNKFFDWKAVTFPGWNTLHYLDLNNDNKKELVVMLTQNKGTGMFRNTVHIINPENFSEYKVKDALDIVYDNIDIRILSKKEMEIMINDTIYNAKILKSTRPSEIEKTFFHNFIEYYIEDNKLKAKVGIEVQFLSYIGNIIIDYEFKDDEFKIDKIAFEGNPKVTVTTLQVK</sequence>
<dbReference type="Proteomes" id="UP001222800">
    <property type="component" value="Chromosome"/>
</dbReference>
<accession>A0ABY8ECV8</accession>
<dbReference type="EMBL" id="CP120733">
    <property type="protein sequence ID" value="WFD08700.1"/>
    <property type="molecule type" value="Genomic_DNA"/>
</dbReference>
<evidence type="ECO:0000313" key="1">
    <source>
        <dbReference type="EMBL" id="WFD08700.1"/>
    </source>
</evidence>
<gene>
    <name evidence="1" type="ORF">P4S50_09835</name>
</gene>
<dbReference type="RefSeq" id="WP_277730608.1">
    <property type="nucleotide sequence ID" value="NZ_CP120733.1"/>
</dbReference>
<organism evidence="1 2">
    <name type="scientific">Tepidibacter hydrothermalis</name>
    <dbReference type="NCBI Taxonomy" id="3036126"/>
    <lineage>
        <taxon>Bacteria</taxon>
        <taxon>Bacillati</taxon>
        <taxon>Bacillota</taxon>
        <taxon>Clostridia</taxon>
        <taxon>Peptostreptococcales</taxon>
        <taxon>Peptostreptococcaceae</taxon>
        <taxon>Tepidibacter</taxon>
    </lineage>
</organism>
<evidence type="ECO:0000313" key="2">
    <source>
        <dbReference type="Proteomes" id="UP001222800"/>
    </source>
</evidence>
<protein>
    <submittedName>
        <fullName evidence="1">Uncharacterized protein</fullName>
    </submittedName>
</protein>
<name>A0ABY8ECV8_9FIRM</name>
<reference evidence="1 2" key="1">
    <citation type="submission" date="2023-03" db="EMBL/GenBank/DDBJ databases">
        <title>Complete genome sequence of Tepidibacter sp. SWIR-1, isolated from a deep-sea hydrothermal vent.</title>
        <authorList>
            <person name="Li X."/>
        </authorList>
    </citation>
    <scope>NUCLEOTIDE SEQUENCE [LARGE SCALE GENOMIC DNA]</scope>
    <source>
        <strain evidence="1 2">SWIR-1</strain>
    </source>
</reference>
<keyword evidence="2" id="KW-1185">Reference proteome</keyword>